<protein>
    <submittedName>
        <fullName evidence="3">Uncharacterized protein</fullName>
    </submittedName>
</protein>
<feature type="chain" id="PRO_5017934731" evidence="2">
    <location>
        <begin position="21"/>
        <end position="129"/>
    </location>
</feature>
<keyword evidence="4" id="KW-1185">Reference proteome</keyword>
<evidence type="ECO:0000256" key="1">
    <source>
        <dbReference type="SAM" id="MobiDB-lite"/>
    </source>
</evidence>
<feature type="signal peptide" evidence="2">
    <location>
        <begin position="1"/>
        <end position="20"/>
    </location>
</feature>
<proteinExistence type="predicted"/>
<dbReference type="AlphaFoldDB" id="A0A3M6Q8V5"/>
<name>A0A3M6Q8V5_9BURK</name>
<accession>A0A3M6Q8V5</accession>
<evidence type="ECO:0000256" key="2">
    <source>
        <dbReference type="SAM" id="SignalP"/>
    </source>
</evidence>
<dbReference type="RefSeq" id="WP_122254034.1">
    <property type="nucleotide sequence ID" value="NZ_RDQL01000008.1"/>
</dbReference>
<keyword evidence="2" id="KW-0732">Signal</keyword>
<comment type="caution">
    <text evidence="3">The sequence shown here is derived from an EMBL/GenBank/DDBJ whole genome shotgun (WGS) entry which is preliminary data.</text>
</comment>
<feature type="region of interest" description="Disordered" evidence="1">
    <location>
        <begin position="108"/>
        <end position="129"/>
    </location>
</feature>
<evidence type="ECO:0000313" key="4">
    <source>
        <dbReference type="Proteomes" id="UP000267035"/>
    </source>
</evidence>
<dbReference type="Proteomes" id="UP000267035">
    <property type="component" value="Unassembled WGS sequence"/>
</dbReference>
<reference evidence="3 4" key="1">
    <citation type="submission" date="2018-10" db="EMBL/GenBank/DDBJ databases">
        <title>Comamonadaceae CDC group NO-1 genome sequencing and assembly.</title>
        <authorList>
            <person name="Bernier A.-M."/>
            <person name="Bernard K."/>
        </authorList>
    </citation>
    <scope>NUCLEOTIDE SEQUENCE [LARGE SCALE GENOMIC DNA]</scope>
    <source>
        <strain evidence="3 4">NML161473</strain>
    </source>
</reference>
<gene>
    <name evidence="3" type="ORF">EBQ25_07325</name>
</gene>
<dbReference type="EMBL" id="RDQL01000008">
    <property type="protein sequence ID" value="RMW99376.1"/>
    <property type="molecule type" value="Genomic_DNA"/>
</dbReference>
<sequence>MTAIRHVFAATSAVCAFAFAAGLPLAQAQAQAQAQNRHAASAYAVCEDGQQDRAACRREIGAVRQRAPQDPASADFQQNALRRCQAHGHHSEARQACEERMRRGQHTHMHGSVMGGGVLYEHQSGPGAQ</sequence>
<evidence type="ECO:0000313" key="3">
    <source>
        <dbReference type="EMBL" id="RMW99376.1"/>
    </source>
</evidence>
<organism evidence="3 4">
    <name type="scientific">Allofranklinella schreckenbergeri</name>
    <dbReference type="NCBI Taxonomy" id="1076744"/>
    <lineage>
        <taxon>Bacteria</taxon>
        <taxon>Pseudomonadati</taxon>
        <taxon>Pseudomonadota</taxon>
        <taxon>Betaproteobacteria</taxon>
        <taxon>Burkholderiales</taxon>
        <taxon>Comamonadaceae</taxon>
        <taxon>Allofranklinella</taxon>
    </lineage>
</organism>